<evidence type="ECO:0000313" key="8">
    <source>
        <dbReference type="EMBL" id="MFD2261655.1"/>
    </source>
</evidence>
<dbReference type="PROSITE" id="PS00977">
    <property type="entry name" value="FAD_G3PDH_1"/>
    <property type="match status" value="1"/>
</dbReference>
<dbReference type="Proteomes" id="UP001597295">
    <property type="component" value="Unassembled WGS sequence"/>
</dbReference>
<dbReference type="EMBL" id="JBHUIP010000003">
    <property type="protein sequence ID" value="MFD2261655.1"/>
    <property type="molecule type" value="Genomic_DNA"/>
</dbReference>
<dbReference type="RefSeq" id="WP_379874571.1">
    <property type="nucleotide sequence ID" value="NZ_JBHUIP010000003.1"/>
</dbReference>
<evidence type="ECO:0000256" key="2">
    <source>
        <dbReference type="ARBA" id="ARBA00007330"/>
    </source>
</evidence>
<keyword evidence="5 6" id="KW-0560">Oxidoreductase</keyword>
<gene>
    <name evidence="8" type="primary">glpD</name>
    <name evidence="8" type="ORF">ACFSM5_02070</name>
</gene>
<dbReference type="Gene3D" id="1.10.8.870">
    <property type="entry name" value="Alpha-glycerophosphate oxidase, cap domain"/>
    <property type="match status" value="1"/>
</dbReference>
<evidence type="ECO:0000256" key="4">
    <source>
        <dbReference type="ARBA" id="ARBA00022827"/>
    </source>
</evidence>
<dbReference type="InterPro" id="IPR038299">
    <property type="entry name" value="DAO_C_sf"/>
</dbReference>
<dbReference type="NCBIfam" id="NF009906">
    <property type="entry name" value="PRK13369.1"/>
    <property type="match status" value="1"/>
</dbReference>
<dbReference type="PANTHER" id="PTHR11985:SF15">
    <property type="entry name" value="GLYCEROL-3-PHOSPHATE DEHYDROGENASE, MITOCHONDRIAL"/>
    <property type="match status" value="1"/>
</dbReference>
<sequence>MAETVDLLVVGGGINGAGIARDAVGRGLSVVLCEARDLAAATSSASSKLIHGGLRYLEYYEFRLVREALIEREVLLKMAPHIIWPLRFVLPHQPHLRPAWMIRAGLFLYDHLGGRDILPASEGIRLSKHSYGQGVKNEFDKAFVYSDAWVEDARLVALNAVDAAERGAVLHVGTKLTQARRDGGHWIGTLTRPDGSTFEVRARALVNAAGPWVMDVLGSRLGINSDKRIRLIKGSHIVVPKLHDGDQAFILQNDDKRIVFVIPYQGKFSLIGTTDIEIQGDPGKVAITPEETDYLCSIASRYFQKSITASDVVWSYSGVRPLYDDASSNASAVTRDYVLDLDTAEGGAPLLNIFGGKITTYRKLAEHAVEKLQPLLGNSAKTWSGMQPLPGGDISGADFEGFAKEISGRYGFLPPALAYRYARAYGTRMATMLNGAKSLDDLGRDFGGGVYEVEADYLKRVEWAGTAEAMLWRRSKLGLHVGESTKAALEEWFAKG</sequence>
<dbReference type="Gene3D" id="6.10.250.1890">
    <property type="match status" value="1"/>
</dbReference>
<dbReference type="Gene3D" id="3.30.9.10">
    <property type="entry name" value="D-Amino Acid Oxidase, subunit A, domain 2"/>
    <property type="match status" value="1"/>
</dbReference>
<dbReference type="NCBIfam" id="NF008899">
    <property type="entry name" value="PRK12266.1"/>
    <property type="match status" value="1"/>
</dbReference>
<dbReference type="InterPro" id="IPR000447">
    <property type="entry name" value="G3P_DH_FAD-dep"/>
</dbReference>
<dbReference type="InterPro" id="IPR036188">
    <property type="entry name" value="FAD/NAD-bd_sf"/>
</dbReference>
<keyword evidence="4" id="KW-0274">FAD</keyword>
<dbReference type="SUPFAM" id="SSF51905">
    <property type="entry name" value="FAD/NAD(P)-binding domain"/>
    <property type="match status" value="1"/>
</dbReference>
<evidence type="ECO:0000256" key="6">
    <source>
        <dbReference type="RuleBase" id="RU361217"/>
    </source>
</evidence>
<dbReference type="GO" id="GO:0004368">
    <property type="term" value="F:glycerol-3-phosphate dehydrogenase (quinone) activity"/>
    <property type="evidence" value="ECO:0007669"/>
    <property type="project" value="UniProtKB-EC"/>
</dbReference>
<comment type="caution">
    <text evidence="8">The sequence shown here is derived from an EMBL/GenBank/DDBJ whole genome shotgun (WGS) entry which is preliminary data.</text>
</comment>
<dbReference type="EC" id="1.1.5.3" evidence="6"/>
<reference evidence="9" key="1">
    <citation type="journal article" date="2019" name="Int. J. Syst. Evol. Microbiol.">
        <title>The Global Catalogue of Microorganisms (GCM) 10K type strain sequencing project: providing services to taxonomists for standard genome sequencing and annotation.</title>
        <authorList>
            <consortium name="The Broad Institute Genomics Platform"/>
            <consortium name="The Broad Institute Genome Sequencing Center for Infectious Disease"/>
            <person name="Wu L."/>
            <person name="Ma J."/>
        </authorList>
    </citation>
    <scope>NUCLEOTIDE SEQUENCE [LARGE SCALE GENOMIC DNA]</scope>
    <source>
        <strain evidence="9">CGMCC 1.19062</strain>
    </source>
</reference>
<dbReference type="PANTHER" id="PTHR11985">
    <property type="entry name" value="GLYCEROL-3-PHOSPHATE DEHYDROGENASE"/>
    <property type="match status" value="1"/>
</dbReference>
<evidence type="ECO:0000259" key="7">
    <source>
        <dbReference type="Pfam" id="PF01266"/>
    </source>
</evidence>
<name>A0ABW5DQS0_9PROT</name>
<comment type="catalytic activity">
    <reaction evidence="6">
        <text>a quinone + sn-glycerol 3-phosphate = dihydroxyacetone phosphate + a quinol</text>
        <dbReference type="Rhea" id="RHEA:18977"/>
        <dbReference type="ChEBI" id="CHEBI:24646"/>
        <dbReference type="ChEBI" id="CHEBI:57597"/>
        <dbReference type="ChEBI" id="CHEBI:57642"/>
        <dbReference type="ChEBI" id="CHEBI:132124"/>
        <dbReference type="EC" id="1.1.5.3"/>
    </reaction>
</comment>
<evidence type="ECO:0000313" key="9">
    <source>
        <dbReference type="Proteomes" id="UP001597295"/>
    </source>
</evidence>
<organism evidence="8 9">
    <name type="scientific">Lacibacterium aquatile</name>
    <dbReference type="NCBI Taxonomy" id="1168082"/>
    <lineage>
        <taxon>Bacteria</taxon>
        <taxon>Pseudomonadati</taxon>
        <taxon>Pseudomonadota</taxon>
        <taxon>Alphaproteobacteria</taxon>
        <taxon>Rhodospirillales</taxon>
        <taxon>Rhodospirillaceae</taxon>
    </lineage>
</organism>
<evidence type="ECO:0000256" key="5">
    <source>
        <dbReference type="ARBA" id="ARBA00023002"/>
    </source>
</evidence>
<protein>
    <recommendedName>
        <fullName evidence="6">Glycerol-3-phosphate dehydrogenase</fullName>
        <ecNumber evidence="6">1.1.5.3</ecNumber>
    </recommendedName>
</protein>
<keyword evidence="9" id="KW-1185">Reference proteome</keyword>
<dbReference type="Gene3D" id="3.50.50.60">
    <property type="entry name" value="FAD/NAD(P)-binding domain"/>
    <property type="match status" value="1"/>
</dbReference>
<dbReference type="SUPFAM" id="SSF54373">
    <property type="entry name" value="FAD-linked reductases, C-terminal domain"/>
    <property type="match status" value="1"/>
</dbReference>
<proteinExistence type="inferred from homology"/>
<dbReference type="PRINTS" id="PR01001">
    <property type="entry name" value="FADG3PDH"/>
</dbReference>
<keyword evidence="3 6" id="KW-0285">Flavoprotein</keyword>
<dbReference type="InterPro" id="IPR006076">
    <property type="entry name" value="FAD-dep_OxRdtase"/>
</dbReference>
<dbReference type="Pfam" id="PF01266">
    <property type="entry name" value="DAO"/>
    <property type="match status" value="1"/>
</dbReference>
<feature type="domain" description="FAD dependent oxidoreductase" evidence="7">
    <location>
        <begin position="6"/>
        <end position="361"/>
    </location>
</feature>
<comment type="cofactor">
    <cofactor evidence="1 6">
        <name>FAD</name>
        <dbReference type="ChEBI" id="CHEBI:57692"/>
    </cofactor>
</comment>
<evidence type="ECO:0000256" key="1">
    <source>
        <dbReference type="ARBA" id="ARBA00001974"/>
    </source>
</evidence>
<evidence type="ECO:0000256" key="3">
    <source>
        <dbReference type="ARBA" id="ARBA00022630"/>
    </source>
</evidence>
<comment type="similarity">
    <text evidence="2 6">Belongs to the FAD-dependent glycerol-3-phosphate dehydrogenase family.</text>
</comment>
<dbReference type="PROSITE" id="PS00978">
    <property type="entry name" value="FAD_G3PDH_2"/>
    <property type="match status" value="1"/>
</dbReference>
<accession>A0ABW5DQS0</accession>